<proteinExistence type="predicted"/>
<gene>
    <name evidence="5" type="ORF">LCGC14_1935690</name>
</gene>
<evidence type="ECO:0000256" key="1">
    <source>
        <dbReference type="ARBA" id="ARBA00004442"/>
    </source>
</evidence>
<organism evidence="5">
    <name type="scientific">marine sediment metagenome</name>
    <dbReference type="NCBI Taxonomy" id="412755"/>
    <lineage>
        <taxon>unclassified sequences</taxon>
        <taxon>metagenomes</taxon>
        <taxon>ecological metagenomes</taxon>
    </lineage>
</organism>
<reference evidence="5" key="1">
    <citation type="journal article" date="2015" name="Nature">
        <title>Complex archaea that bridge the gap between prokaryotes and eukaryotes.</title>
        <authorList>
            <person name="Spang A."/>
            <person name="Saw J.H."/>
            <person name="Jorgensen S.L."/>
            <person name="Zaremba-Niedzwiedzka K."/>
            <person name="Martijn J."/>
            <person name="Lind A.E."/>
            <person name="van Eijk R."/>
            <person name="Schleper C."/>
            <person name="Guy L."/>
            <person name="Ettema T.J."/>
        </authorList>
    </citation>
    <scope>NUCLEOTIDE SEQUENCE</scope>
</reference>
<dbReference type="Gene3D" id="2.40.170.20">
    <property type="entry name" value="TonB-dependent receptor, beta-barrel domain"/>
    <property type="match status" value="1"/>
</dbReference>
<evidence type="ECO:0000256" key="3">
    <source>
        <dbReference type="ARBA" id="ARBA00023237"/>
    </source>
</evidence>
<accession>A0A0F9I0C4</accession>
<dbReference type="InterPro" id="IPR010917">
    <property type="entry name" value="TonB_rcpt_CS"/>
</dbReference>
<sequence>NCNNAKDKIWIFGSGTFRKFGYERTSEGGPAKYYKYLPTGILKFTLQPATSTRLSAYFVMDYFSMDRMDQSLYRPYEATAWDHSPSWVSNISLLHSFSDKTFIDVTLGYSQMTWSTGGYSDEPGRIDDSTGIRSVNYSFRIEEHSPRYAANATLSHHADDFITGSHDFKFGLEVEQISSSWDIQYSGGYYYRDNVEFYGYSYDYAYTWGEDINPKGVRVSVFVQDAWNIGNLTINPGIRFNSYRGTFKTSDEVFKTNGFAPRLGITWDVFGDHKTALKAHYGRFYDKFTTGHFDDAAAGEKDWVMYEVMPDGSKVEIYRDPFTNPTTIDADIKFPSLDQFSFGIERELMADTSIALSLVWKRWYNSISRVNLGEVFTLTDFTFTDEQGQSQTWDIYDRTTSATSFLVANPRSGLTPYIERESKQTYLGFIAEFEKRFSDNWMLNASYSYGLSKSWPTGTNPNSLIDFDRWGGAPVAYPFHIFKMYGTFIVPWNIKLSPTFSWRSTFGGRGEGDGRWEAWVRAPVGGNPSVDIETPNVNKIPDYIALDLRIFKSFQIKGDLRLEGYLDIYNIFNRQRASDVQDQLTNIDFGKATRVNYGREFRLGVRFYF</sequence>
<keyword evidence="2" id="KW-0472">Membrane</keyword>
<evidence type="ECO:0000259" key="4">
    <source>
        <dbReference type="Pfam" id="PF25183"/>
    </source>
</evidence>
<dbReference type="GO" id="GO:0009279">
    <property type="term" value="C:cell outer membrane"/>
    <property type="evidence" value="ECO:0007669"/>
    <property type="project" value="UniProtKB-SubCell"/>
</dbReference>
<feature type="non-terminal residue" evidence="5">
    <location>
        <position position="1"/>
    </location>
</feature>
<dbReference type="Pfam" id="PF25183">
    <property type="entry name" value="OMP_b-brl_4"/>
    <property type="match status" value="1"/>
</dbReference>
<keyword evidence="3" id="KW-0998">Cell outer membrane</keyword>
<evidence type="ECO:0000256" key="2">
    <source>
        <dbReference type="ARBA" id="ARBA00023136"/>
    </source>
</evidence>
<feature type="domain" description="TonB-dependent transporter Oar-like beta-barrel" evidence="4">
    <location>
        <begin position="256"/>
        <end position="454"/>
    </location>
</feature>
<dbReference type="PROSITE" id="PS01156">
    <property type="entry name" value="TONB_DEPENDENT_REC_2"/>
    <property type="match status" value="1"/>
</dbReference>
<name>A0A0F9I0C4_9ZZZZ</name>
<protein>
    <recommendedName>
        <fullName evidence="4">TonB-dependent transporter Oar-like beta-barrel domain-containing protein</fullName>
    </recommendedName>
</protein>
<comment type="subcellular location">
    <subcellularLocation>
        <location evidence="1">Cell outer membrane</location>
    </subcellularLocation>
</comment>
<dbReference type="SUPFAM" id="SSF56935">
    <property type="entry name" value="Porins"/>
    <property type="match status" value="1"/>
</dbReference>
<dbReference type="InterPro" id="IPR036942">
    <property type="entry name" value="Beta-barrel_TonB_sf"/>
</dbReference>
<dbReference type="EMBL" id="LAZR01020860">
    <property type="protein sequence ID" value="KKL87340.1"/>
    <property type="molecule type" value="Genomic_DNA"/>
</dbReference>
<comment type="caution">
    <text evidence="5">The sequence shown here is derived from an EMBL/GenBank/DDBJ whole genome shotgun (WGS) entry which is preliminary data.</text>
</comment>
<evidence type="ECO:0000313" key="5">
    <source>
        <dbReference type="EMBL" id="KKL87340.1"/>
    </source>
</evidence>
<dbReference type="AlphaFoldDB" id="A0A0F9I0C4"/>
<dbReference type="InterPro" id="IPR057601">
    <property type="entry name" value="Oar-like_b-barrel"/>
</dbReference>